<protein>
    <recommendedName>
        <fullName evidence="3">MORF/ORRM1/DAG-like MORF domain-containing protein</fullName>
    </recommendedName>
</protein>
<keyword evidence="1" id="KW-0809">Transit peptide</keyword>
<evidence type="ECO:0000256" key="1">
    <source>
        <dbReference type="ARBA" id="ARBA00022946"/>
    </source>
</evidence>
<dbReference type="InterPro" id="IPR054059">
    <property type="entry name" value="MORF/ORRM1/DAG-like_MORF"/>
</dbReference>
<dbReference type="GO" id="GO:0080156">
    <property type="term" value="P:mitochondrial mRNA modification"/>
    <property type="evidence" value="ECO:0007669"/>
    <property type="project" value="TreeGrafter"/>
</dbReference>
<reference evidence="4" key="2">
    <citation type="submission" date="2023-06" db="EMBL/GenBank/DDBJ databases">
        <authorList>
            <person name="Ma L."/>
            <person name="Liu K.-W."/>
            <person name="Li Z."/>
            <person name="Hsiao Y.-Y."/>
            <person name="Qi Y."/>
            <person name="Fu T."/>
            <person name="Tang G."/>
            <person name="Zhang D."/>
            <person name="Sun W.-H."/>
            <person name="Liu D.-K."/>
            <person name="Li Y."/>
            <person name="Chen G.-Z."/>
            <person name="Liu X.-D."/>
            <person name="Liao X.-Y."/>
            <person name="Jiang Y.-T."/>
            <person name="Yu X."/>
            <person name="Hao Y."/>
            <person name="Huang J."/>
            <person name="Zhao X.-W."/>
            <person name="Ke S."/>
            <person name="Chen Y.-Y."/>
            <person name="Wu W.-L."/>
            <person name="Hsu J.-L."/>
            <person name="Lin Y.-F."/>
            <person name="Huang M.-D."/>
            <person name="Li C.-Y."/>
            <person name="Huang L."/>
            <person name="Wang Z.-W."/>
            <person name="Zhao X."/>
            <person name="Zhong W.-Y."/>
            <person name="Peng D.-H."/>
            <person name="Ahmad S."/>
            <person name="Lan S."/>
            <person name="Zhang J.-S."/>
            <person name="Tsai W.-C."/>
            <person name="Van De Peer Y."/>
            <person name="Liu Z.-J."/>
        </authorList>
    </citation>
    <scope>NUCLEOTIDE SEQUENCE</scope>
    <source>
        <strain evidence="4">CP</strain>
        <tissue evidence="4">Leaves</tissue>
    </source>
</reference>
<dbReference type="PANTHER" id="PTHR31346">
    <property type="entry name" value="MULTIPLE ORGANELLAR RNA EDITING FACTOR 2, CHLOROPLASTIC-RELATED-RELATED"/>
    <property type="match status" value="1"/>
</dbReference>
<feature type="region of interest" description="Disordered" evidence="2">
    <location>
        <begin position="143"/>
        <end position="169"/>
    </location>
</feature>
<evidence type="ECO:0000256" key="2">
    <source>
        <dbReference type="SAM" id="MobiDB-lite"/>
    </source>
</evidence>
<feature type="region of interest" description="Disordered" evidence="2">
    <location>
        <begin position="240"/>
        <end position="285"/>
    </location>
</feature>
<dbReference type="AlphaFoldDB" id="A0AAV9EU50"/>
<dbReference type="Proteomes" id="UP001180020">
    <property type="component" value="Unassembled WGS sequence"/>
</dbReference>
<accession>A0AAV9EU50</accession>
<feature type="compositionally biased region" description="Acidic residues" evidence="2">
    <location>
        <begin position="150"/>
        <end position="165"/>
    </location>
</feature>
<organism evidence="4 5">
    <name type="scientific">Acorus calamus</name>
    <name type="common">Sweet flag</name>
    <dbReference type="NCBI Taxonomy" id="4465"/>
    <lineage>
        <taxon>Eukaryota</taxon>
        <taxon>Viridiplantae</taxon>
        <taxon>Streptophyta</taxon>
        <taxon>Embryophyta</taxon>
        <taxon>Tracheophyta</taxon>
        <taxon>Spermatophyta</taxon>
        <taxon>Magnoliopsida</taxon>
        <taxon>Liliopsida</taxon>
        <taxon>Acoraceae</taxon>
        <taxon>Acorus</taxon>
    </lineage>
</organism>
<evidence type="ECO:0000313" key="5">
    <source>
        <dbReference type="Proteomes" id="UP001180020"/>
    </source>
</evidence>
<evidence type="ECO:0000259" key="3">
    <source>
        <dbReference type="Pfam" id="PF21864"/>
    </source>
</evidence>
<feature type="compositionally biased region" description="Polar residues" evidence="2">
    <location>
        <begin position="246"/>
        <end position="268"/>
    </location>
</feature>
<dbReference type="GO" id="GO:0005739">
    <property type="term" value="C:mitochondrion"/>
    <property type="evidence" value="ECO:0007669"/>
    <property type="project" value="TreeGrafter"/>
</dbReference>
<keyword evidence="5" id="KW-1185">Reference proteome</keyword>
<sequence>MALARGRTLITTASHSRWLSLTRTTSTSVHRLHPSFTSPTDLRLPLPPSSSSVRLYSVRPPNHGAANPPIRTMALDGCDYEHWNVVMWPPDGDPSRDEIIDGYVKTLAQVLGSFGCLVSEKITPKIKSEPFLDGKAVPYDPKYHKGWVEDNNEDDNDQNEMDGEGTESNNILHNADQLRILDRQKQYVQDHEDQKKMIIHLLPPIKKIGIMMVTQPNHISSQEIHIQDGQCTLSVKNQDAVGHGEQGTSPTSNQELQNSNERSTTPPTLDQELKDINGEGRVAKQ</sequence>
<feature type="compositionally biased region" description="Basic and acidic residues" evidence="2">
    <location>
        <begin position="271"/>
        <end position="285"/>
    </location>
</feature>
<dbReference type="GO" id="GO:0016554">
    <property type="term" value="P:cytidine to uridine editing"/>
    <property type="evidence" value="ECO:0007669"/>
    <property type="project" value="InterPro"/>
</dbReference>
<evidence type="ECO:0000313" key="4">
    <source>
        <dbReference type="EMBL" id="KAK1317226.1"/>
    </source>
</evidence>
<proteinExistence type="predicted"/>
<gene>
    <name evidence="4" type="ORF">QJS10_CPA05g01354</name>
</gene>
<name>A0AAV9EU50_ACOCL</name>
<dbReference type="Pfam" id="PF21864">
    <property type="entry name" value="MORF_dom"/>
    <property type="match status" value="1"/>
</dbReference>
<dbReference type="InterPro" id="IPR039206">
    <property type="entry name" value="MORF/ORRM1/DAG-like"/>
</dbReference>
<reference evidence="4" key="1">
    <citation type="journal article" date="2023" name="Nat. Commun.">
        <title>Diploid and tetraploid genomes of Acorus and the evolution of monocots.</title>
        <authorList>
            <person name="Ma L."/>
            <person name="Liu K.W."/>
            <person name="Li Z."/>
            <person name="Hsiao Y.Y."/>
            <person name="Qi Y."/>
            <person name="Fu T."/>
            <person name="Tang G.D."/>
            <person name="Zhang D."/>
            <person name="Sun W.H."/>
            <person name="Liu D.K."/>
            <person name="Li Y."/>
            <person name="Chen G.Z."/>
            <person name="Liu X.D."/>
            <person name="Liao X.Y."/>
            <person name="Jiang Y.T."/>
            <person name="Yu X."/>
            <person name="Hao Y."/>
            <person name="Huang J."/>
            <person name="Zhao X.W."/>
            <person name="Ke S."/>
            <person name="Chen Y.Y."/>
            <person name="Wu W.L."/>
            <person name="Hsu J.L."/>
            <person name="Lin Y.F."/>
            <person name="Huang M.D."/>
            <person name="Li C.Y."/>
            <person name="Huang L."/>
            <person name="Wang Z.W."/>
            <person name="Zhao X."/>
            <person name="Zhong W.Y."/>
            <person name="Peng D.H."/>
            <person name="Ahmad S."/>
            <person name="Lan S."/>
            <person name="Zhang J.S."/>
            <person name="Tsai W.C."/>
            <person name="Van de Peer Y."/>
            <person name="Liu Z.J."/>
        </authorList>
    </citation>
    <scope>NUCLEOTIDE SEQUENCE</scope>
    <source>
        <strain evidence="4">CP</strain>
    </source>
</reference>
<feature type="domain" description="MORF/ORRM1/DAG-like MORF" evidence="3">
    <location>
        <begin position="80"/>
        <end position="113"/>
    </location>
</feature>
<dbReference type="PANTHER" id="PTHR31346:SF4">
    <property type="entry name" value="MULTIPLE ORGANELLAR RNA EDITING FACTOR 8, CHLOROPLASTIC_MITOCHONDRIAL"/>
    <property type="match status" value="1"/>
</dbReference>
<comment type="caution">
    <text evidence="4">The sequence shown here is derived from an EMBL/GenBank/DDBJ whole genome shotgun (WGS) entry which is preliminary data.</text>
</comment>
<dbReference type="EMBL" id="JAUJYO010000005">
    <property type="protein sequence ID" value="KAK1317226.1"/>
    <property type="molecule type" value="Genomic_DNA"/>
</dbReference>